<dbReference type="EMBL" id="NXLS01000004">
    <property type="protein sequence ID" value="RDU62969.1"/>
    <property type="molecule type" value="Genomic_DNA"/>
</dbReference>
<evidence type="ECO:0000313" key="1">
    <source>
        <dbReference type="EMBL" id="RDU62969.1"/>
    </source>
</evidence>
<dbReference type="Proteomes" id="UP000256650">
    <property type="component" value="Unassembled WGS sequence"/>
</dbReference>
<dbReference type="RefSeq" id="WP_115551503.1">
    <property type="nucleotide sequence ID" value="NZ_CAONBV010000029.1"/>
</dbReference>
<comment type="caution">
    <text evidence="1">The sequence shown here is derived from an EMBL/GenBank/DDBJ whole genome shotgun (WGS) entry which is preliminary data.</text>
</comment>
<keyword evidence="2" id="KW-1185">Reference proteome</keyword>
<gene>
    <name evidence="1" type="ORF">CQA43_04905</name>
</gene>
<organism evidence="1 2">
    <name type="scientific">Helicobacter ganmani</name>
    <dbReference type="NCBI Taxonomy" id="60246"/>
    <lineage>
        <taxon>Bacteria</taxon>
        <taxon>Pseudomonadati</taxon>
        <taxon>Campylobacterota</taxon>
        <taxon>Epsilonproteobacteria</taxon>
        <taxon>Campylobacterales</taxon>
        <taxon>Helicobacteraceae</taxon>
        <taxon>Helicobacter</taxon>
    </lineage>
</organism>
<dbReference type="AlphaFoldDB" id="A0A3D8ICT5"/>
<proteinExistence type="predicted"/>
<reference evidence="1 2" key="1">
    <citation type="submission" date="2018-04" db="EMBL/GenBank/DDBJ databases">
        <title>Novel Campyloabacter and Helicobacter Species and Strains.</title>
        <authorList>
            <person name="Mannion A.J."/>
            <person name="Shen Z."/>
            <person name="Fox J.G."/>
        </authorList>
    </citation>
    <scope>NUCLEOTIDE SEQUENCE [LARGE SCALE GENOMIC DNA]</scope>
    <source>
        <strain evidence="1 2">MIT 99-5101</strain>
    </source>
</reference>
<name>A0A3D8ICT5_9HELI</name>
<evidence type="ECO:0000313" key="2">
    <source>
        <dbReference type="Proteomes" id="UP000256650"/>
    </source>
</evidence>
<accession>A0A3D8ICT5</accession>
<protein>
    <submittedName>
        <fullName evidence="1">Uncharacterized protein</fullName>
    </submittedName>
</protein>
<dbReference type="OrthoDB" id="5324846at2"/>
<dbReference type="GeneID" id="82535624"/>
<sequence length="142" mass="16417">MWRILLGIVYLTAFCEASEYIFSYRVAARNGMLLNEKYYFSPAMVGANILRQTKNPYKKCTISHEAKTEKALLRDYKEKILECFLKWGVRLEDNTQVQNLQGKSITYLAIPPTRIQIEYADGIATIYALTHDINKTIKAIKE</sequence>